<dbReference type="PIRSF" id="PIRSF000103">
    <property type="entry name" value="HIBADH"/>
    <property type="match status" value="1"/>
</dbReference>
<proteinExistence type="inferred from homology"/>
<dbReference type="InterPro" id="IPR051265">
    <property type="entry name" value="HIBADH-related_NP60_sf"/>
</dbReference>
<dbReference type="Pfam" id="PF21761">
    <property type="entry name" value="RedAm-like_C"/>
    <property type="match status" value="1"/>
</dbReference>
<feature type="domain" description="NADPH-dependent reductive aminase-like C-terminal" evidence="4">
    <location>
        <begin position="182"/>
        <end position="307"/>
    </location>
</feature>
<sequence length="310" mass="33046">MNMSNRSDTINNEFAGSETERRNLAPLTIIGLGPMGRAMAGVLLERGHAVTVWNRTAGKAEELAAKGAVPASTVAEAIASNELILLSLTDYDAMYAILEPVSESLSGKILVNLSSDTPEKAREAAKWLSARGARQLTGGVQVPPSGIGKPESSTFYSGPREVFEALKETLEALTGTDYRGDDPGLAALYYQIGMDIFWTSMLSYLHALAVANANGISAEEFLPYASETMSSLPKFVEFYTPRLSAGEHPGDVDRLAMCYASVDHVVHTAKAAGVDTSLPGAVLDAVKRGMTKGHANDSFTSLIEIFKDPV</sequence>
<reference evidence="6" key="1">
    <citation type="journal article" date="2019" name="Int. J. Syst. Evol. Microbiol.">
        <title>The Global Catalogue of Microorganisms (GCM) 10K type strain sequencing project: providing services to taxonomists for standard genome sequencing and annotation.</title>
        <authorList>
            <consortium name="The Broad Institute Genomics Platform"/>
            <consortium name="The Broad Institute Genome Sequencing Center for Infectious Disease"/>
            <person name="Wu L."/>
            <person name="Ma J."/>
        </authorList>
    </citation>
    <scope>NUCLEOTIDE SEQUENCE [LARGE SCALE GENOMIC DNA]</scope>
    <source>
        <strain evidence="6">TISTR 1827</strain>
    </source>
</reference>
<evidence type="ECO:0000256" key="1">
    <source>
        <dbReference type="ARBA" id="ARBA00009080"/>
    </source>
</evidence>
<dbReference type="Pfam" id="PF03446">
    <property type="entry name" value="NAD_binding_2"/>
    <property type="match status" value="1"/>
</dbReference>
<dbReference type="Gene3D" id="1.10.1040.10">
    <property type="entry name" value="N-(1-d-carboxylethyl)-l-norvaline Dehydrogenase, domain 2"/>
    <property type="match status" value="1"/>
</dbReference>
<comment type="similarity">
    <text evidence="1">Belongs to the HIBADH-related family.</text>
</comment>
<accession>A0ABW5QVE7</accession>
<dbReference type="PANTHER" id="PTHR43580">
    <property type="entry name" value="OXIDOREDUCTASE GLYR1-RELATED"/>
    <property type="match status" value="1"/>
</dbReference>
<dbReference type="InterPro" id="IPR006115">
    <property type="entry name" value="6PGDH_NADP-bd"/>
</dbReference>
<dbReference type="InterPro" id="IPR015815">
    <property type="entry name" value="HIBADH-related"/>
</dbReference>
<dbReference type="EC" id="1.1.-.-" evidence="5"/>
<evidence type="ECO:0000256" key="2">
    <source>
        <dbReference type="ARBA" id="ARBA00023002"/>
    </source>
</evidence>
<feature type="domain" description="6-phosphogluconate dehydrogenase NADP-binding" evidence="3">
    <location>
        <begin position="28"/>
        <end position="174"/>
    </location>
</feature>
<keyword evidence="6" id="KW-1185">Reference proteome</keyword>
<organism evidence="5 6">
    <name type="scientific">Paenibacillus thailandensis</name>
    <dbReference type="NCBI Taxonomy" id="393250"/>
    <lineage>
        <taxon>Bacteria</taxon>
        <taxon>Bacillati</taxon>
        <taxon>Bacillota</taxon>
        <taxon>Bacilli</taxon>
        <taxon>Bacillales</taxon>
        <taxon>Paenibacillaceae</taxon>
        <taxon>Paenibacillus</taxon>
    </lineage>
</organism>
<dbReference type="SUPFAM" id="SSF51735">
    <property type="entry name" value="NAD(P)-binding Rossmann-fold domains"/>
    <property type="match status" value="1"/>
</dbReference>
<evidence type="ECO:0000313" key="5">
    <source>
        <dbReference type="EMBL" id="MFD2660070.1"/>
    </source>
</evidence>
<evidence type="ECO:0000313" key="6">
    <source>
        <dbReference type="Proteomes" id="UP001597493"/>
    </source>
</evidence>
<gene>
    <name evidence="5" type="ORF">ACFSW5_07275</name>
</gene>
<dbReference type="Proteomes" id="UP001597493">
    <property type="component" value="Unassembled WGS sequence"/>
</dbReference>
<dbReference type="InterPro" id="IPR036291">
    <property type="entry name" value="NAD(P)-bd_dom_sf"/>
</dbReference>
<dbReference type="EMBL" id="JBHUMY010000006">
    <property type="protein sequence ID" value="MFD2660070.1"/>
    <property type="molecule type" value="Genomic_DNA"/>
</dbReference>
<keyword evidence="2 5" id="KW-0560">Oxidoreductase</keyword>
<dbReference type="Gene3D" id="3.40.50.720">
    <property type="entry name" value="NAD(P)-binding Rossmann-like Domain"/>
    <property type="match status" value="1"/>
</dbReference>
<name>A0ABW5QVE7_9BACL</name>
<dbReference type="InterPro" id="IPR013328">
    <property type="entry name" value="6PGD_dom2"/>
</dbReference>
<evidence type="ECO:0000259" key="4">
    <source>
        <dbReference type="Pfam" id="PF21761"/>
    </source>
</evidence>
<protein>
    <submittedName>
        <fullName evidence="5">NAD(P)-dependent oxidoreductase</fullName>
        <ecNumber evidence="5">1.1.-.-</ecNumber>
    </submittedName>
</protein>
<comment type="caution">
    <text evidence="5">The sequence shown here is derived from an EMBL/GenBank/DDBJ whole genome shotgun (WGS) entry which is preliminary data.</text>
</comment>
<evidence type="ECO:0000259" key="3">
    <source>
        <dbReference type="Pfam" id="PF03446"/>
    </source>
</evidence>
<dbReference type="InterPro" id="IPR048666">
    <property type="entry name" value="RedAm-like_C"/>
</dbReference>
<dbReference type="RefSeq" id="WP_379270751.1">
    <property type="nucleotide sequence ID" value="NZ_JBHUGT010000010.1"/>
</dbReference>
<dbReference type="PANTHER" id="PTHR43580:SF2">
    <property type="entry name" value="CYTOKINE-LIKE NUCLEAR FACTOR N-PAC"/>
    <property type="match status" value="1"/>
</dbReference>
<dbReference type="GO" id="GO:0016491">
    <property type="term" value="F:oxidoreductase activity"/>
    <property type="evidence" value="ECO:0007669"/>
    <property type="project" value="UniProtKB-KW"/>
</dbReference>